<proteinExistence type="predicted"/>
<accession>A0ACB9FQJ4</accession>
<gene>
    <name evidence="1" type="ORF">L1987_47991</name>
</gene>
<dbReference type="Proteomes" id="UP001056120">
    <property type="component" value="Linkage Group LG16"/>
</dbReference>
<dbReference type="EMBL" id="CM042033">
    <property type="protein sequence ID" value="KAI3773462.1"/>
    <property type="molecule type" value="Genomic_DNA"/>
</dbReference>
<keyword evidence="2" id="KW-1185">Reference proteome</keyword>
<comment type="caution">
    <text evidence="1">The sequence shown here is derived from an EMBL/GenBank/DDBJ whole genome shotgun (WGS) entry which is preliminary data.</text>
</comment>
<reference evidence="1 2" key="2">
    <citation type="journal article" date="2022" name="Mol. Ecol. Resour.">
        <title>The genomes of chicory, endive, great burdock and yacon provide insights into Asteraceae paleo-polyploidization history and plant inulin production.</title>
        <authorList>
            <person name="Fan W."/>
            <person name="Wang S."/>
            <person name="Wang H."/>
            <person name="Wang A."/>
            <person name="Jiang F."/>
            <person name="Liu H."/>
            <person name="Zhao H."/>
            <person name="Xu D."/>
            <person name="Zhang Y."/>
        </authorList>
    </citation>
    <scope>NUCLEOTIDE SEQUENCE [LARGE SCALE GENOMIC DNA]</scope>
    <source>
        <strain evidence="2">cv. Yunnan</strain>
        <tissue evidence="1">Leaves</tissue>
    </source>
</reference>
<sequence length="261" mass="30266">MPLLFEVDPKYAKWSLRVISVHGEKARRLYVTKLEAEELDGGALRVNSGPAPLRRDESSFGLGFQIDIDAADKGDPLDVVEYIDDIYAQYRKQEISSYVSPRYMSRQHDITDRMRGILIDWLIEVHYKFELMEEYLYLTVNLVDRYLERQIVTRKQLQLVGEKEMMNTLQFNLSVPTSFVFIKRFLKAANSYKEFPPSLLAAAAVFTAESTLNRSKQWTKTSEFHSQYSQNHLINCIAIWKSFSVKKHSNCIPEAASTRHP</sequence>
<evidence type="ECO:0000313" key="1">
    <source>
        <dbReference type="EMBL" id="KAI3773462.1"/>
    </source>
</evidence>
<reference evidence="2" key="1">
    <citation type="journal article" date="2022" name="Mol. Ecol. Resour.">
        <title>The genomes of chicory, endive, great burdock and yacon provide insights into Asteraceae palaeo-polyploidization history and plant inulin production.</title>
        <authorList>
            <person name="Fan W."/>
            <person name="Wang S."/>
            <person name="Wang H."/>
            <person name="Wang A."/>
            <person name="Jiang F."/>
            <person name="Liu H."/>
            <person name="Zhao H."/>
            <person name="Xu D."/>
            <person name="Zhang Y."/>
        </authorList>
    </citation>
    <scope>NUCLEOTIDE SEQUENCE [LARGE SCALE GENOMIC DNA]</scope>
    <source>
        <strain evidence="2">cv. Yunnan</strain>
    </source>
</reference>
<name>A0ACB9FQJ4_9ASTR</name>
<organism evidence="1 2">
    <name type="scientific">Smallanthus sonchifolius</name>
    <dbReference type="NCBI Taxonomy" id="185202"/>
    <lineage>
        <taxon>Eukaryota</taxon>
        <taxon>Viridiplantae</taxon>
        <taxon>Streptophyta</taxon>
        <taxon>Embryophyta</taxon>
        <taxon>Tracheophyta</taxon>
        <taxon>Spermatophyta</taxon>
        <taxon>Magnoliopsida</taxon>
        <taxon>eudicotyledons</taxon>
        <taxon>Gunneridae</taxon>
        <taxon>Pentapetalae</taxon>
        <taxon>asterids</taxon>
        <taxon>campanulids</taxon>
        <taxon>Asterales</taxon>
        <taxon>Asteraceae</taxon>
        <taxon>Asteroideae</taxon>
        <taxon>Heliantheae alliance</taxon>
        <taxon>Millerieae</taxon>
        <taxon>Smallanthus</taxon>
    </lineage>
</organism>
<protein>
    <submittedName>
        <fullName evidence="1">Uncharacterized protein</fullName>
    </submittedName>
</protein>
<evidence type="ECO:0000313" key="2">
    <source>
        <dbReference type="Proteomes" id="UP001056120"/>
    </source>
</evidence>